<feature type="transmembrane region" description="Helical" evidence="1">
    <location>
        <begin position="6"/>
        <end position="28"/>
    </location>
</feature>
<feature type="transmembrane region" description="Helical" evidence="1">
    <location>
        <begin position="126"/>
        <end position="147"/>
    </location>
</feature>
<dbReference type="Pfam" id="PF06177">
    <property type="entry name" value="QueT"/>
    <property type="match status" value="1"/>
</dbReference>
<organism evidence="2 3">
    <name type="scientific">Alkalibacter rhizosphaerae</name>
    <dbReference type="NCBI Taxonomy" id="2815577"/>
    <lineage>
        <taxon>Bacteria</taxon>
        <taxon>Bacillati</taxon>
        <taxon>Bacillota</taxon>
        <taxon>Clostridia</taxon>
        <taxon>Eubacteriales</taxon>
        <taxon>Eubacteriaceae</taxon>
        <taxon>Alkalibacter</taxon>
    </lineage>
</organism>
<keyword evidence="1" id="KW-0812">Transmembrane</keyword>
<dbReference type="InterPro" id="IPR010387">
    <property type="entry name" value="QueT"/>
</dbReference>
<gene>
    <name evidence="2" type="ORF">J0B03_06250</name>
</gene>
<sequence length="163" mass="17644">MKNKSYFLAKAGIIAALYAVLTLMLPFLSYGALQVRISEALTVLPWFTTAAVPGLLVGCLLANLFGSPLGLLDVVLGSLTTFAAAWWASKIKTKALVPLPSILLNSLVIPYVLFQALNIPYLPSVLYVGLGQTLAVYGLGYPMMLFIEKSTKLKMLLTDKKHP</sequence>
<dbReference type="EMBL" id="CP071444">
    <property type="protein sequence ID" value="QSX07444.1"/>
    <property type="molecule type" value="Genomic_DNA"/>
</dbReference>
<keyword evidence="3" id="KW-1185">Reference proteome</keyword>
<dbReference type="KEGG" id="alka:J0B03_06250"/>
<proteinExistence type="predicted"/>
<reference evidence="2" key="1">
    <citation type="submission" date="2021-03" db="EMBL/GenBank/DDBJ databases">
        <title>Alkalibacter marinus sp. nov., isolated from tidal flat sediment.</title>
        <authorList>
            <person name="Namirimu T."/>
            <person name="Yang J.-A."/>
            <person name="Yang S.-H."/>
            <person name="Kim Y.-J."/>
            <person name="Kwon K.K."/>
        </authorList>
    </citation>
    <scope>NUCLEOTIDE SEQUENCE</scope>
    <source>
        <strain evidence="2">ES005</strain>
    </source>
</reference>
<keyword evidence="1" id="KW-0472">Membrane</keyword>
<dbReference type="PANTHER" id="PTHR40044">
    <property type="entry name" value="INTEGRAL MEMBRANE PROTEIN-RELATED"/>
    <property type="match status" value="1"/>
</dbReference>
<feature type="transmembrane region" description="Helical" evidence="1">
    <location>
        <begin position="95"/>
        <end position="114"/>
    </location>
</feature>
<evidence type="ECO:0000313" key="2">
    <source>
        <dbReference type="EMBL" id="QSX07444.1"/>
    </source>
</evidence>
<dbReference type="PANTHER" id="PTHR40044:SF1">
    <property type="entry name" value="INTEGRAL MEMBRANE PROTEIN"/>
    <property type="match status" value="1"/>
</dbReference>
<evidence type="ECO:0000256" key="1">
    <source>
        <dbReference type="SAM" id="Phobius"/>
    </source>
</evidence>
<accession>A0A975AGE2</accession>
<name>A0A975AGE2_9FIRM</name>
<dbReference type="PIRSF" id="PIRSF031501">
    <property type="entry name" value="QueT"/>
    <property type="match status" value="1"/>
</dbReference>
<protein>
    <submittedName>
        <fullName evidence="2">QueT transporter family protein</fullName>
    </submittedName>
</protein>
<keyword evidence="1" id="KW-1133">Transmembrane helix</keyword>
<feature type="transmembrane region" description="Helical" evidence="1">
    <location>
        <begin position="69"/>
        <end position="88"/>
    </location>
</feature>
<dbReference type="RefSeq" id="WP_207298789.1">
    <property type="nucleotide sequence ID" value="NZ_CP071444.1"/>
</dbReference>
<dbReference type="AlphaFoldDB" id="A0A975AGE2"/>
<dbReference type="Proteomes" id="UP000663499">
    <property type="component" value="Chromosome"/>
</dbReference>
<evidence type="ECO:0000313" key="3">
    <source>
        <dbReference type="Proteomes" id="UP000663499"/>
    </source>
</evidence>
<feature type="transmembrane region" description="Helical" evidence="1">
    <location>
        <begin position="40"/>
        <end position="63"/>
    </location>
</feature>